<dbReference type="Pfam" id="PF20772">
    <property type="entry name" value="TACO1_YebC_N"/>
    <property type="match status" value="1"/>
</dbReference>
<sequence length="282" mass="31483">MVFRFRVRALENVRHTNRCMHTTVVAKSGHSKWSTIKHDKAKNDSLKNNLFNKYANRIAVAVKVGGSADPRINIRLATAIEEANKANVTKKVIENAIKKGSGVPGSKNNAETYTYEGVGPGGVAFVIEALTDNRNRTVSNVRGTFNKHNGNLTSTLYFFMRKGFVGVRPPNTYENFDAVLERVAEIEGVDDLEVCNQNSAESIERTPSELYEVITEPTTTNQVASSLKEQGFDIVNIGIRYIPKSDMIVQITDPVVREEHEKLVSQLNDIDDITDVYTNLRH</sequence>
<dbReference type="Proteomes" id="UP000006790">
    <property type="component" value="Chromosome 7"/>
</dbReference>
<dbReference type="InterPro" id="IPR049083">
    <property type="entry name" value="TACO1_YebC_N"/>
</dbReference>
<evidence type="ECO:0000313" key="5">
    <source>
        <dbReference type="EMBL" id="AET41116.1"/>
    </source>
</evidence>
<accession>G8JWA1</accession>
<feature type="domain" description="TACO1/YebC-like second and third" evidence="3">
    <location>
        <begin position="111"/>
        <end position="280"/>
    </location>
</feature>
<dbReference type="InterPro" id="IPR017856">
    <property type="entry name" value="Integrase-like_N"/>
</dbReference>
<comment type="subcellular location">
    <subcellularLocation>
        <location evidence="1">Mitochondrion</location>
    </subcellularLocation>
</comment>
<proteinExistence type="inferred from homology"/>
<dbReference type="AlphaFoldDB" id="G8JWA1"/>
<dbReference type="OrthoDB" id="2017544at2759"/>
<evidence type="ECO:0000256" key="2">
    <source>
        <dbReference type="ARBA" id="ARBA00008724"/>
    </source>
</evidence>
<gene>
    <name evidence="5" type="ordered locus">Ecym_7274</name>
</gene>
<dbReference type="HOGENOM" id="CLU_062974_1_0_1"/>
<dbReference type="InterPro" id="IPR029072">
    <property type="entry name" value="YebC-like"/>
</dbReference>
<dbReference type="InterPro" id="IPR002876">
    <property type="entry name" value="Transcrip_reg_TACO1-like"/>
</dbReference>
<dbReference type="KEGG" id="erc:Ecym_7274"/>
<dbReference type="FunCoup" id="G8JWA1">
    <property type="interactions" value="303"/>
</dbReference>
<evidence type="ECO:0000259" key="4">
    <source>
        <dbReference type="Pfam" id="PF20772"/>
    </source>
</evidence>
<dbReference type="GeneID" id="11469524"/>
<evidence type="ECO:0000259" key="3">
    <source>
        <dbReference type="Pfam" id="PF01709"/>
    </source>
</evidence>
<dbReference type="STRING" id="931890.G8JWA1"/>
<dbReference type="PANTHER" id="PTHR12532">
    <property type="entry name" value="TRANSLATIONAL ACTIVATOR OF CYTOCHROME C OXIDASE 1"/>
    <property type="match status" value="1"/>
</dbReference>
<dbReference type="FunFam" id="1.10.10.200:FF:000002">
    <property type="entry name" value="Probable transcriptional regulatory protein CLM62_37755"/>
    <property type="match status" value="1"/>
</dbReference>
<dbReference type="InParanoid" id="G8JWA1"/>
<organism evidence="5 6">
    <name type="scientific">Eremothecium cymbalariae (strain CBS 270.75 / DBVPG 7215 / KCTC 17166 / NRRL Y-17582)</name>
    <name type="common">Yeast</name>
    <dbReference type="NCBI Taxonomy" id="931890"/>
    <lineage>
        <taxon>Eukaryota</taxon>
        <taxon>Fungi</taxon>
        <taxon>Dikarya</taxon>
        <taxon>Ascomycota</taxon>
        <taxon>Saccharomycotina</taxon>
        <taxon>Saccharomycetes</taxon>
        <taxon>Saccharomycetales</taxon>
        <taxon>Saccharomycetaceae</taxon>
        <taxon>Eremothecium</taxon>
    </lineage>
</organism>
<feature type="domain" description="TACO1/YebC-like N-terminal" evidence="4">
    <location>
        <begin position="31"/>
        <end position="102"/>
    </location>
</feature>
<protein>
    <recommendedName>
        <fullName evidence="7">Transcriptional regulatory protein</fullName>
    </recommendedName>
</protein>
<dbReference type="eggNOG" id="KOG2972">
    <property type="taxonomic scope" value="Eukaryota"/>
</dbReference>
<dbReference type="Gene3D" id="1.10.10.200">
    <property type="match status" value="1"/>
</dbReference>
<keyword evidence="6" id="KW-1185">Reference proteome</keyword>
<dbReference type="GO" id="GO:0032543">
    <property type="term" value="P:mitochondrial translation"/>
    <property type="evidence" value="ECO:0007669"/>
    <property type="project" value="EnsemblFungi"/>
</dbReference>
<evidence type="ECO:0000256" key="1">
    <source>
        <dbReference type="ARBA" id="ARBA00004173"/>
    </source>
</evidence>
<dbReference type="GO" id="GO:0099617">
    <property type="term" value="C:matrix side of mitochondrial inner membrane"/>
    <property type="evidence" value="ECO:0007669"/>
    <property type="project" value="EnsemblFungi"/>
</dbReference>
<dbReference type="PANTHER" id="PTHR12532:SF0">
    <property type="entry name" value="TRANSLATIONAL ACTIVATOR OF CYTOCHROME C OXIDASE 1"/>
    <property type="match status" value="1"/>
</dbReference>
<evidence type="ECO:0008006" key="7">
    <source>
        <dbReference type="Google" id="ProtNLM"/>
    </source>
</evidence>
<dbReference type="Gene3D" id="3.30.70.980">
    <property type="match status" value="2"/>
</dbReference>
<dbReference type="InterPro" id="IPR048300">
    <property type="entry name" value="TACO1_YebC-like_2nd/3rd_dom"/>
</dbReference>
<dbReference type="RefSeq" id="XP_003647933.1">
    <property type="nucleotide sequence ID" value="XM_003647885.1"/>
</dbReference>
<dbReference type="EMBL" id="CP002503">
    <property type="protein sequence ID" value="AET41116.1"/>
    <property type="molecule type" value="Genomic_DNA"/>
</dbReference>
<dbReference type="Pfam" id="PF01709">
    <property type="entry name" value="Transcrip_reg"/>
    <property type="match status" value="1"/>
</dbReference>
<dbReference type="InterPro" id="IPR026564">
    <property type="entry name" value="Transcrip_reg_TACO1-like_dom3"/>
</dbReference>
<evidence type="ECO:0000313" key="6">
    <source>
        <dbReference type="Proteomes" id="UP000006790"/>
    </source>
</evidence>
<dbReference type="SUPFAM" id="SSF75625">
    <property type="entry name" value="YebC-like"/>
    <property type="match status" value="1"/>
</dbReference>
<comment type="similarity">
    <text evidence="2">Belongs to the TACO1 family.</text>
</comment>
<name>G8JWA1_ERECY</name>
<dbReference type="HAMAP" id="MF_00693">
    <property type="entry name" value="Transcrip_reg_TACO1"/>
    <property type="match status" value="1"/>
</dbReference>
<reference evidence="6" key="1">
    <citation type="journal article" date="2012" name="G3 (Bethesda)">
        <title>Pichia sorbitophila, an interspecies yeast hybrid reveals early steps of genome resolution following polyploidization.</title>
        <authorList>
            <person name="Leh Louis V."/>
            <person name="Despons L."/>
            <person name="Friedrich A."/>
            <person name="Martin T."/>
            <person name="Durrens P."/>
            <person name="Casaregola S."/>
            <person name="Neuveglise C."/>
            <person name="Fairhead C."/>
            <person name="Marck C."/>
            <person name="Cruz J.A."/>
            <person name="Straub M.L."/>
            <person name="Kugler V."/>
            <person name="Sacerdot C."/>
            <person name="Uzunov Z."/>
            <person name="Thierry A."/>
            <person name="Weiss S."/>
            <person name="Bleykasten C."/>
            <person name="De Montigny J."/>
            <person name="Jacques N."/>
            <person name="Jung P."/>
            <person name="Lemaire M."/>
            <person name="Mallet S."/>
            <person name="Morel G."/>
            <person name="Richard G.F."/>
            <person name="Sarkar A."/>
            <person name="Savel G."/>
            <person name="Schacherer J."/>
            <person name="Seret M.L."/>
            <person name="Talla E."/>
            <person name="Samson G."/>
            <person name="Jubin C."/>
            <person name="Poulain J."/>
            <person name="Vacherie B."/>
            <person name="Barbe V."/>
            <person name="Pelletier E."/>
            <person name="Sherman D.J."/>
            <person name="Westhof E."/>
            <person name="Weissenbach J."/>
            <person name="Baret P.V."/>
            <person name="Wincker P."/>
            <person name="Gaillardin C."/>
            <person name="Dujon B."/>
            <person name="Souciet J.L."/>
        </authorList>
    </citation>
    <scope>NUCLEOTIDE SEQUENCE [LARGE SCALE GENOMIC DNA]</scope>
    <source>
        <strain evidence="6">CBS 270.75 / DBVPG 7215 / KCTC 17166 / NRRL Y-17582</strain>
    </source>
</reference>
<dbReference type="OMA" id="NFDIPDE"/>